<reference evidence="9" key="4">
    <citation type="journal article" date="2015" name="G3 (Bethesda)">
        <title>Genome sequences of three phytopathogenic species of the Magnaporthaceae family of fungi.</title>
        <authorList>
            <person name="Okagaki L.H."/>
            <person name="Nunes C.C."/>
            <person name="Sailsbery J."/>
            <person name="Clay B."/>
            <person name="Brown D."/>
            <person name="John T."/>
            <person name="Oh Y."/>
            <person name="Young N."/>
            <person name="Fitzgerald M."/>
            <person name="Haas B.J."/>
            <person name="Zeng Q."/>
            <person name="Young S."/>
            <person name="Adiconis X."/>
            <person name="Fan L."/>
            <person name="Levin J.Z."/>
            <person name="Mitchell T.K."/>
            <person name="Okubara P.A."/>
            <person name="Farman M.L."/>
            <person name="Kohn L.M."/>
            <person name="Birren B."/>
            <person name="Ma L.-J."/>
            <person name="Dean R.A."/>
        </authorList>
    </citation>
    <scope>NUCLEOTIDE SEQUENCE</scope>
    <source>
        <strain evidence="9">ATCC 64411 / 73-15</strain>
    </source>
</reference>
<dbReference type="PANTHER" id="PTHR45614:SF25">
    <property type="entry name" value="MYB PROTEIN"/>
    <property type="match status" value="1"/>
</dbReference>
<reference evidence="9" key="5">
    <citation type="submission" date="2015-06" db="UniProtKB">
        <authorList>
            <consortium name="EnsemblFungi"/>
        </authorList>
    </citation>
    <scope>IDENTIFICATION</scope>
    <source>
        <strain evidence="9">ATCC 64411</strain>
    </source>
</reference>
<dbReference type="Proteomes" id="UP000011715">
    <property type="component" value="Unassembled WGS sequence"/>
</dbReference>
<dbReference type="EnsemblFungi" id="MAPG_03921T0">
    <property type="protein sequence ID" value="MAPG_03921T0"/>
    <property type="gene ID" value="MAPG_03921"/>
</dbReference>
<dbReference type="InterPro" id="IPR017930">
    <property type="entry name" value="Myb_dom"/>
</dbReference>
<proteinExistence type="predicted"/>
<evidence type="ECO:0000256" key="2">
    <source>
        <dbReference type="ARBA" id="ARBA00022737"/>
    </source>
</evidence>
<keyword evidence="10" id="KW-1185">Reference proteome</keyword>
<feature type="compositionally biased region" description="Basic residues" evidence="5">
    <location>
        <begin position="182"/>
        <end position="202"/>
    </location>
</feature>
<evidence type="ECO:0000256" key="4">
    <source>
        <dbReference type="ARBA" id="ARBA00023242"/>
    </source>
</evidence>
<dbReference type="GO" id="GO:0032875">
    <property type="term" value="P:regulation of DNA endoreduplication"/>
    <property type="evidence" value="ECO:0007669"/>
    <property type="project" value="UniProtKB-ARBA"/>
</dbReference>
<feature type="compositionally biased region" description="Low complexity" evidence="5">
    <location>
        <begin position="217"/>
        <end position="226"/>
    </location>
</feature>
<feature type="region of interest" description="Disordered" evidence="5">
    <location>
        <begin position="130"/>
        <end position="205"/>
    </location>
</feature>
<feature type="compositionally biased region" description="Low complexity" evidence="5">
    <location>
        <begin position="291"/>
        <end position="302"/>
    </location>
</feature>
<feature type="region of interest" description="Disordered" evidence="5">
    <location>
        <begin position="217"/>
        <end position="237"/>
    </location>
</feature>
<dbReference type="GO" id="GO:0045944">
    <property type="term" value="P:positive regulation of transcription by RNA polymerase II"/>
    <property type="evidence" value="ECO:0007669"/>
    <property type="project" value="TreeGrafter"/>
</dbReference>
<dbReference type="SMART" id="SM00717">
    <property type="entry name" value="SANT"/>
    <property type="match status" value="2"/>
</dbReference>
<dbReference type="InterPro" id="IPR050560">
    <property type="entry name" value="MYB_TF"/>
</dbReference>
<name>A0A0C4DVB9_MAGP6</name>
<protein>
    <submittedName>
        <fullName evidence="8">MYB-1</fullName>
    </submittedName>
</protein>
<feature type="region of interest" description="Disordered" evidence="5">
    <location>
        <begin position="250"/>
        <end position="326"/>
    </location>
</feature>
<dbReference type="OrthoDB" id="2143914at2759"/>
<gene>
    <name evidence="8" type="ORF">MAPG_03921</name>
</gene>
<dbReference type="EMBL" id="GL876968">
    <property type="protein sequence ID" value="KLU84887.1"/>
    <property type="molecule type" value="Genomic_DNA"/>
</dbReference>
<evidence type="ECO:0000313" key="8">
    <source>
        <dbReference type="EMBL" id="KLU84887.1"/>
    </source>
</evidence>
<evidence type="ECO:0000259" key="6">
    <source>
        <dbReference type="PROSITE" id="PS50090"/>
    </source>
</evidence>
<dbReference type="VEuPathDB" id="FungiDB:MAPG_03921"/>
<keyword evidence="4" id="KW-0539">Nucleus</keyword>
<dbReference type="GO" id="GO:1901002">
    <property type="term" value="P:positive regulation of response to salt stress"/>
    <property type="evidence" value="ECO:0007669"/>
    <property type="project" value="UniProtKB-ARBA"/>
</dbReference>
<dbReference type="PROSITE" id="PS51294">
    <property type="entry name" value="HTH_MYB"/>
    <property type="match status" value="2"/>
</dbReference>
<dbReference type="GO" id="GO:0050891">
    <property type="term" value="P:multicellular organismal-level water homeostasis"/>
    <property type="evidence" value="ECO:0007669"/>
    <property type="project" value="UniProtKB-ARBA"/>
</dbReference>
<feature type="domain" description="Myb-like" evidence="6">
    <location>
        <begin position="35"/>
        <end position="86"/>
    </location>
</feature>
<dbReference type="PROSITE" id="PS50090">
    <property type="entry name" value="MYB_LIKE"/>
    <property type="match status" value="2"/>
</dbReference>
<dbReference type="EMBL" id="ADBL01000926">
    <property type="status" value="NOT_ANNOTATED_CDS"/>
    <property type="molecule type" value="Genomic_DNA"/>
</dbReference>
<dbReference type="GO" id="GO:0000981">
    <property type="term" value="F:DNA-binding transcription factor activity, RNA polymerase II-specific"/>
    <property type="evidence" value="ECO:0007669"/>
    <property type="project" value="TreeGrafter"/>
</dbReference>
<dbReference type="OMA" id="HHARATH"/>
<dbReference type="GO" id="GO:0000978">
    <property type="term" value="F:RNA polymerase II cis-regulatory region sequence-specific DNA binding"/>
    <property type="evidence" value="ECO:0007669"/>
    <property type="project" value="TreeGrafter"/>
</dbReference>
<feature type="domain" description="HTH myb-type" evidence="7">
    <location>
        <begin position="35"/>
        <end position="90"/>
    </location>
</feature>
<evidence type="ECO:0000313" key="9">
    <source>
        <dbReference type="EnsemblFungi" id="MAPG_03921T0"/>
    </source>
</evidence>
<evidence type="ECO:0000256" key="5">
    <source>
        <dbReference type="SAM" id="MobiDB-lite"/>
    </source>
</evidence>
<dbReference type="GO" id="GO:1902584">
    <property type="term" value="P:positive regulation of response to water deprivation"/>
    <property type="evidence" value="ECO:0007669"/>
    <property type="project" value="UniProtKB-ARBA"/>
</dbReference>
<dbReference type="SUPFAM" id="SSF46689">
    <property type="entry name" value="Homeodomain-like"/>
    <property type="match status" value="1"/>
</dbReference>
<feature type="domain" description="HTH myb-type" evidence="7">
    <location>
        <begin position="91"/>
        <end position="141"/>
    </location>
</feature>
<dbReference type="FunFam" id="1.10.10.60:FF:000355">
    <property type="entry name" value="Transcription factor MYB124"/>
    <property type="match status" value="1"/>
</dbReference>
<feature type="domain" description="Myb-like" evidence="6">
    <location>
        <begin position="87"/>
        <end position="134"/>
    </location>
</feature>
<dbReference type="InterPro" id="IPR001005">
    <property type="entry name" value="SANT/Myb"/>
</dbReference>
<feature type="compositionally biased region" description="Polar residues" evidence="5">
    <location>
        <begin position="267"/>
        <end position="281"/>
    </location>
</feature>
<dbReference type="CDD" id="cd00167">
    <property type="entry name" value="SANT"/>
    <property type="match status" value="2"/>
</dbReference>
<dbReference type="GO" id="GO:0005634">
    <property type="term" value="C:nucleus"/>
    <property type="evidence" value="ECO:0007669"/>
    <property type="project" value="UniProtKB-SubCell"/>
</dbReference>
<feature type="compositionally biased region" description="Basic residues" evidence="5">
    <location>
        <begin position="138"/>
        <end position="156"/>
    </location>
</feature>
<dbReference type="eggNOG" id="KOG0048">
    <property type="taxonomic scope" value="Eukaryota"/>
</dbReference>
<dbReference type="GO" id="GO:0000278">
    <property type="term" value="P:mitotic cell cycle"/>
    <property type="evidence" value="ECO:0007669"/>
    <property type="project" value="TreeGrafter"/>
</dbReference>
<reference evidence="10" key="1">
    <citation type="submission" date="2010-05" db="EMBL/GenBank/DDBJ databases">
        <title>The genome sequence of Magnaporthe poae strain ATCC 64411.</title>
        <authorList>
            <person name="Ma L.-J."/>
            <person name="Dead R."/>
            <person name="Young S."/>
            <person name="Zeng Q."/>
            <person name="Koehrsen M."/>
            <person name="Alvarado L."/>
            <person name="Berlin A."/>
            <person name="Chapman S.B."/>
            <person name="Chen Z."/>
            <person name="Freedman E."/>
            <person name="Gellesch M."/>
            <person name="Goldberg J."/>
            <person name="Griggs A."/>
            <person name="Gujja S."/>
            <person name="Heilman E.R."/>
            <person name="Heiman D."/>
            <person name="Hepburn T."/>
            <person name="Howarth C."/>
            <person name="Jen D."/>
            <person name="Larson L."/>
            <person name="Mehta T."/>
            <person name="Neiman D."/>
            <person name="Pearson M."/>
            <person name="Roberts A."/>
            <person name="Saif S."/>
            <person name="Shea T."/>
            <person name="Shenoy N."/>
            <person name="Sisk P."/>
            <person name="Stolte C."/>
            <person name="Sykes S."/>
            <person name="Walk T."/>
            <person name="White J."/>
            <person name="Yandava C."/>
            <person name="Haas B."/>
            <person name="Nusbaum C."/>
            <person name="Birren B."/>
        </authorList>
    </citation>
    <scope>NUCLEOTIDE SEQUENCE [LARGE SCALE GENOMIC DNA]</scope>
    <source>
        <strain evidence="10">ATCC 64411 / 73-15</strain>
    </source>
</reference>
<dbReference type="GO" id="GO:0033993">
    <property type="term" value="P:response to lipid"/>
    <property type="evidence" value="ECO:0007669"/>
    <property type="project" value="UniProtKB-ARBA"/>
</dbReference>
<keyword evidence="2" id="KW-0677">Repeat</keyword>
<dbReference type="GO" id="GO:2000037">
    <property type="term" value="P:regulation of stomatal complex patterning"/>
    <property type="evidence" value="ECO:0007669"/>
    <property type="project" value="UniProtKB-ARBA"/>
</dbReference>
<dbReference type="Gene3D" id="1.10.10.60">
    <property type="entry name" value="Homeodomain-like"/>
    <property type="match status" value="2"/>
</dbReference>
<evidence type="ECO:0000313" key="10">
    <source>
        <dbReference type="Proteomes" id="UP000011715"/>
    </source>
</evidence>
<dbReference type="AlphaFoldDB" id="A0A0C4DVB9"/>
<evidence type="ECO:0000256" key="1">
    <source>
        <dbReference type="ARBA" id="ARBA00004123"/>
    </source>
</evidence>
<reference evidence="8" key="2">
    <citation type="submission" date="2010-05" db="EMBL/GenBank/DDBJ databases">
        <title>The Genome Sequence of Magnaporthe poae strain ATCC 64411.</title>
        <authorList>
            <consortium name="The Broad Institute Genome Sequencing Platform"/>
            <consortium name="Broad Institute Genome Sequencing Center for Infectious Disease"/>
            <person name="Ma L.-J."/>
            <person name="Dead R."/>
            <person name="Young S."/>
            <person name="Zeng Q."/>
            <person name="Koehrsen M."/>
            <person name="Alvarado L."/>
            <person name="Berlin A."/>
            <person name="Chapman S.B."/>
            <person name="Chen Z."/>
            <person name="Freedman E."/>
            <person name="Gellesch M."/>
            <person name="Goldberg J."/>
            <person name="Griggs A."/>
            <person name="Gujja S."/>
            <person name="Heilman E.R."/>
            <person name="Heiman D."/>
            <person name="Hepburn T."/>
            <person name="Howarth C."/>
            <person name="Jen D."/>
            <person name="Larson L."/>
            <person name="Mehta T."/>
            <person name="Neiman D."/>
            <person name="Pearson M."/>
            <person name="Roberts A."/>
            <person name="Saif S."/>
            <person name="Shea T."/>
            <person name="Shenoy N."/>
            <person name="Sisk P."/>
            <person name="Stolte C."/>
            <person name="Sykes S."/>
            <person name="Walk T."/>
            <person name="White J."/>
            <person name="Yandava C."/>
            <person name="Haas B."/>
            <person name="Nusbaum C."/>
            <person name="Birren B."/>
        </authorList>
    </citation>
    <scope>NUCLEOTIDE SEQUENCE</scope>
    <source>
        <strain evidence="8">ATCC 64411</strain>
    </source>
</reference>
<comment type="subcellular location">
    <subcellularLocation>
        <location evidence="1">Nucleus</location>
    </subcellularLocation>
</comment>
<evidence type="ECO:0000256" key="3">
    <source>
        <dbReference type="ARBA" id="ARBA00023125"/>
    </source>
</evidence>
<reference evidence="8" key="3">
    <citation type="submission" date="2011-03" db="EMBL/GenBank/DDBJ databases">
        <title>Annotation of Magnaporthe poae ATCC 64411.</title>
        <authorList>
            <person name="Ma L.-J."/>
            <person name="Dead R."/>
            <person name="Young S.K."/>
            <person name="Zeng Q."/>
            <person name="Gargeya S."/>
            <person name="Fitzgerald M."/>
            <person name="Haas B."/>
            <person name="Abouelleil A."/>
            <person name="Alvarado L."/>
            <person name="Arachchi H.M."/>
            <person name="Berlin A."/>
            <person name="Brown A."/>
            <person name="Chapman S.B."/>
            <person name="Chen Z."/>
            <person name="Dunbar C."/>
            <person name="Freedman E."/>
            <person name="Gearin G."/>
            <person name="Gellesch M."/>
            <person name="Goldberg J."/>
            <person name="Griggs A."/>
            <person name="Gujja S."/>
            <person name="Heiman D."/>
            <person name="Howarth C."/>
            <person name="Larson L."/>
            <person name="Lui A."/>
            <person name="MacDonald P.J.P."/>
            <person name="Mehta T."/>
            <person name="Montmayeur A."/>
            <person name="Murphy C."/>
            <person name="Neiman D."/>
            <person name="Pearson M."/>
            <person name="Priest M."/>
            <person name="Roberts A."/>
            <person name="Saif S."/>
            <person name="Shea T."/>
            <person name="Shenoy N."/>
            <person name="Sisk P."/>
            <person name="Stolte C."/>
            <person name="Sykes S."/>
            <person name="Yandava C."/>
            <person name="Wortman J."/>
            <person name="Nusbaum C."/>
            <person name="Birren B."/>
        </authorList>
    </citation>
    <scope>NUCLEOTIDE SEQUENCE</scope>
    <source>
        <strain evidence="8">ATCC 64411</strain>
    </source>
</reference>
<keyword evidence="3" id="KW-0238">DNA-binding</keyword>
<sequence>MRAYDFHHARATHPASSFLFHQGPVEADDSVADMTNSHKRGPWSQAEDHQLMTLVTHQGALNWVRIAQYLGTRTPKQCRERYHQNLKPSLNHEPISPEEGAQIERMVHEMGKRWAEIARRLHNRSDNAVKNWWNGSQNRRKRDGRRKSSYGGHHHITAGNHPNHIASSQQHYLPSPADSAAGHHHLHQHEHQQQHQHQHQHQYQHQYLLQDDAHAAAAGPHPNHAHTTFDRSESSYSRVGPLELRSLADIPRILPPPPRPSLQAPPTYQSHLPTAPNSPVNSLPALRMSPQQQQQQQQQPQQQHHHHVQHRPSASRDRLVISSLIS</sequence>
<dbReference type="Pfam" id="PF00249">
    <property type="entry name" value="Myb_DNA-binding"/>
    <property type="match status" value="2"/>
</dbReference>
<evidence type="ECO:0000259" key="7">
    <source>
        <dbReference type="PROSITE" id="PS51294"/>
    </source>
</evidence>
<dbReference type="STRING" id="644358.A0A0C4DVB9"/>
<organism evidence="9 10">
    <name type="scientific">Magnaporthiopsis poae (strain ATCC 64411 / 73-15)</name>
    <name type="common">Kentucky bluegrass fungus</name>
    <name type="synonym">Magnaporthe poae</name>
    <dbReference type="NCBI Taxonomy" id="644358"/>
    <lineage>
        <taxon>Eukaryota</taxon>
        <taxon>Fungi</taxon>
        <taxon>Dikarya</taxon>
        <taxon>Ascomycota</taxon>
        <taxon>Pezizomycotina</taxon>
        <taxon>Sordariomycetes</taxon>
        <taxon>Sordariomycetidae</taxon>
        <taxon>Magnaporthales</taxon>
        <taxon>Magnaporthaceae</taxon>
        <taxon>Magnaporthiopsis</taxon>
    </lineage>
</organism>
<dbReference type="GO" id="GO:1902806">
    <property type="term" value="P:regulation of cell cycle G1/S phase transition"/>
    <property type="evidence" value="ECO:0007669"/>
    <property type="project" value="UniProtKB-ARBA"/>
</dbReference>
<dbReference type="InterPro" id="IPR009057">
    <property type="entry name" value="Homeodomain-like_sf"/>
</dbReference>
<dbReference type="EMBL" id="ADBL01000927">
    <property type="status" value="NOT_ANNOTATED_CDS"/>
    <property type="molecule type" value="Genomic_DNA"/>
</dbReference>
<dbReference type="PANTHER" id="PTHR45614">
    <property type="entry name" value="MYB PROTEIN-RELATED"/>
    <property type="match status" value="1"/>
</dbReference>
<accession>A0A0C4DVB9</accession>